<dbReference type="InterPro" id="IPR029021">
    <property type="entry name" value="Prot-tyrosine_phosphatase-like"/>
</dbReference>
<evidence type="ECO:0000259" key="1">
    <source>
        <dbReference type="PROSITE" id="PS50056"/>
    </source>
</evidence>
<name>A0A1N7FE68_9ACTN</name>
<feature type="domain" description="Tyrosine specific protein phosphatases" evidence="1">
    <location>
        <begin position="73"/>
        <end position="126"/>
    </location>
</feature>
<accession>A0A1N7FE68</accession>
<dbReference type="Gene3D" id="3.90.190.10">
    <property type="entry name" value="Protein tyrosine phosphatase superfamily"/>
    <property type="match status" value="1"/>
</dbReference>
<dbReference type="InterPro" id="IPR000387">
    <property type="entry name" value="Tyr_Pase_dom"/>
</dbReference>
<evidence type="ECO:0000313" key="3">
    <source>
        <dbReference type="Proteomes" id="UP000186004"/>
    </source>
</evidence>
<dbReference type="AlphaFoldDB" id="A0A1N7FE68"/>
<dbReference type="STRING" id="1198245.SAMN05444858_13439"/>
<dbReference type="PROSITE" id="PS50056">
    <property type="entry name" value="TYR_PHOSPHATASE_2"/>
    <property type="match status" value="1"/>
</dbReference>
<sequence>MRIRQNGGMSVESSWAEQPGVVVLPSGAVVRGRRIADAASPADFALLLAPGPTPPWPHRRIRWPDFWIPVDRADALDALGEALRRAHRGERVEVACRGGQGRTGTALAALAVLDGMPAGQVVDWVRANYRPRAVETPWQRRWLRHLV</sequence>
<reference evidence="2 3" key="1">
    <citation type="submission" date="2017-01" db="EMBL/GenBank/DDBJ databases">
        <authorList>
            <person name="Mah S.A."/>
            <person name="Swanson W.J."/>
            <person name="Moy G.W."/>
            <person name="Vacquier V.D."/>
        </authorList>
    </citation>
    <scope>NUCLEOTIDE SEQUENCE [LARGE SCALE GENOMIC DNA]</scope>
    <source>
        <strain evidence="2 3">DSM 45758</strain>
    </source>
</reference>
<keyword evidence="3" id="KW-1185">Reference proteome</keyword>
<organism evidence="2 3">
    <name type="scientific">Micromonospora avicenniae</name>
    <dbReference type="NCBI Taxonomy" id="1198245"/>
    <lineage>
        <taxon>Bacteria</taxon>
        <taxon>Bacillati</taxon>
        <taxon>Actinomycetota</taxon>
        <taxon>Actinomycetes</taxon>
        <taxon>Micromonosporales</taxon>
        <taxon>Micromonosporaceae</taxon>
        <taxon>Micromonospora</taxon>
    </lineage>
</organism>
<proteinExistence type="predicted"/>
<dbReference type="Pfam" id="PF00102">
    <property type="entry name" value="Y_phosphatase"/>
    <property type="match status" value="1"/>
</dbReference>
<dbReference type="SUPFAM" id="SSF52799">
    <property type="entry name" value="(Phosphotyrosine protein) phosphatases II"/>
    <property type="match status" value="1"/>
</dbReference>
<gene>
    <name evidence="2" type="ORF">SAMN05444858_13439</name>
</gene>
<dbReference type="EMBL" id="FTNF01000034">
    <property type="protein sequence ID" value="SIR98631.1"/>
    <property type="molecule type" value="Genomic_DNA"/>
</dbReference>
<dbReference type="Proteomes" id="UP000186004">
    <property type="component" value="Unassembled WGS sequence"/>
</dbReference>
<evidence type="ECO:0000313" key="2">
    <source>
        <dbReference type="EMBL" id="SIR98631.1"/>
    </source>
</evidence>
<dbReference type="GO" id="GO:0004725">
    <property type="term" value="F:protein tyrosine phosphatase activity"/>
    <property type="evidence" value="ECO:0007669"/>
    <property type="project" value="InterPro"/>
</dbReference>
<dbReference type="InterPro" id="IPR000242">
    <property type="entry name" value="PTP_cat"/>
</dbReference>
<protein>
    <recommendedName>
        <fullName evidence="1">Tyrosine specific protein phosphatases domain-containing protein</fullName>
    </recommendedName>
</protein>